<feature type="domain" description="Thoeris anti-defense 2-like" evidence="1">
    <location>
        <begin position="1"/>
        <end position="88"/>
    </location>
</feature>
<dbReference type="RefSeq" id="WP_285149522.1">
    <property type="nucleotide sequence ID" value="NZ_JASSOM010000056.1"/>
</dbReference>
<dbReference type="Pfam" id="PF11195">
    <property type="entry name" value="Tad2-like"/>
    <property type="match status" value="1"/>
</dbReference>
<dbReference type="InterPro" id="IPR054052">
    <property type="entry name" value="Y16Q-like"/>
</dbReference>
<dbReference type="Pfam" id="PF21825">
    <property type="entry name" value="crAss001_48"/>
    <property type="match status" value="1"/>
</dbReference>
<accession>A0AAP4D372</accession>
<dbReference type="InterPro" id="IPR021361">
    <property type="entry name" value="Tad2-like_dom"/>
</dbReference>
<evidence type="ECO:0000259" key="1">
    <source>
        <dbReference type="Pfam" id="PF11195"/>
    </source>
</evidence>
<name>A0AAP4D372_9ENTR</name>
<comment type="caution">
    <text evidence="2">The sequence shown here is derived from an EMBL/GenBank/DDBJ whole genome shotgun (WGS) entry which is preliminary data.</text>
</comment>
<dbReference type="EMBL" id="JASSOM010000056">
    <property type="protein sequence ID" value="MDK9364182.1"/>
    <property type="molecule type" value="Genomic_DNA"/>
</dbReference>
<keyword evidence="3" id="KW-1185">Reference proteome</keyword>
<evidence type="ECO:0000313" key="2">
    <source>
        <dbReference type="EMBL" id="MDK9364182.1"/>
    </source>
</evidence>
<organism evidence="2 3">
    <name type="scientific">Lelliottia wanjuensis</name>
    <dbReference type="NCBI Taxonomy" id="3050585"/>
    <lineage>
        <taxon>Bacteria</taxon>
        <taxon>Pseudomonadati</taxon>
        <taxon>Pseudomonadota</taxon>
        <taxon>Gammaproteobacteria</taxon>
        <taxon>Enterobacterales</taxon>
        <taxon>Enterobacteriaceae</taxon>
        <taxon>Lelliottia</taxon>
    </lineage>
</organism>
<reference evidence="2 3" key="1">
    <citation type="submission" date="2023-06" db="EMBL/GenBank/DDBJ databases">
        <title>Identification and characterization of antibiotic-resistant Gram-negative bacteria.</title>
        <authorList>
            <person name="Cho G.-S."/>
            <person name="Lee J."/>
            <person name="Tai E."/>
            <person name="Jeong S."/>
            <person name="Kim I."/>
            <person name="Kim B.-E."/>
            <person name="Jeong M.-I."/>
            <person name="Oh K.-K."/>
            <person name="Franz C.M.A.P."/>
        </authorList>
    </citation>
    <scope>NUCLEOTIDE SEQUENCE [LARGE SCALE GENOMIC DNA]</scope>
    <source>
        <strain evidence="2 3">V106_12</strain>
    </source>
</reference>
<gene>
    <name evidence="2" type="ORF">QQF32_13345</name>
</gene>
<proteinExistence type="predicted"/>
<sequence>MNFGLALEAVKQGAKIARSGWNGANQFVLKAGGYTVSEARPGSDYERAGITGEFTIAPHLDLKNAQGIMQPGWVPSQGDLFADDWHVIGLASQNFPPHQARVIEELDQLRDRLSKLTAFIEGNPVFAGLDANEKGRLILQAEAMTDYANVLASRIANFK</sequence>
<dbReference type="AlphaFoldDB" id="A0AAP4D372"/>
<dbReference type="Proteomes" id="UP001223214">
    <property type="component" value="Unassembled WGS sequence"/>
</dbReference>
<protein>
    <submittedName>
        <fullName evidence="2">DUF2829 domain-containing protein</fullName>
    </submittedName>
</protein>
<evidence type="ECO:0000313" key="3">
    <source>
        <dbReference type="Proteomes" id="UP001223214"/>
    </source>
</evidence>